<keyword evidence="3" id="KW-1185">Reference proteome</keyword>
<comment type="caution">
    <text evidence="2">The sequence shown here is derived from an EMBL/GenBank/DDBJ whole genome shotgun (WGS) entry which is preliminary data.</text>
</comment>
<feature type="region of interest" description="Disordered" evidence="1">
    <location>
        <begin position="29"/>
        <end position="49"/>
    </location>
</feature>
<protein>
    <recommendedName>
        <fullName evidence="4">DUF3558 domain-containing protein</fullName>
    </recommendedName>
</protein>
<feature type="compositionally biased region" description="Basic and acidic residues" evidence="1">
    <location>
        <begin position="32"/>
        <end position="45"/>
    </location>
</feature>
<evidence type="ECO:0008006" key="4">
    <source>
        <dbReference type="Google" id="ProtNLM"/>
    </source>
</evidence>
<organism evidence="2 3">
    <name type="scientific">Mycolicibacter heraklionensis</name>
    <dbReference type="NCBI Taxonomy" id="512402"/>
    <lineage>
        <taxon>Bacteria</taxon>
        <taxon>Bacillati</taxon>
        <taxon>Actinomycetota</taxon>
        <taxon>Actinomycetes</taxon>
        <taxon>Mycobacteriales</taxon>
        <taxon>Mycobacteriaceae</taxon>
        <taxon>Mycolicibacter</taxon>
    </lineage>
</organism>
<evidence type="ECO:0000313" key="3">
    <source>
        <dbReference type="Proteomes" id="UP000036464"/>
    </source>
</evidence>
<dbReference type="PROSITE" id="PS51257">
    <property type="entry name" value="PROKAR_LIPOPROTEIN"/>
    <property type="match status" value="1"/>
</dbReference>
<proteinExistence type="predicted"/>
<name>A0ABR5FJA7_9MYCO</name>
<evidence type="ECO:0000313" key="2">
    <source>
        <dbReference type="EMBL" id="KLO30944.1"/>
    </source>
</evidence>
<dbReference type="Proteomes" id="UP000036464">
    <property type="component" value="Unassembled WGS sequence"/>
</dbReference>
<sequence>MVELDKPGASRLVPLLLCSVLCGAVACGSGARDSDSGKRDSKPDRNASSAAAAPIDACAMVPAQDIAALLGTTVQGKSTSIRPDMGECTWENRETYESVSLEIGNPGTAPNNTLPPVDPVYGFTPGPDGMRYMGSGQVGFAAGGRSNTVQVAVLRLSADEANAAAVDLARKVLPKVPS</sequence>
<gene>
    <name evidence="2" type="ORF">ABW16_04395</name>
</gene>
<accession>A0ABR5FJA7</accession>
<evidence type="ECO:0000256" key="1">
    <source>
        <dbReference type="SAM" id="MobiDB-lite"/>
    </source>
</evidence>
<dbReference type="RefSeq" id="WP_047317919.1">
    <property type="nucleotide sequence ID" value="NZ_LDPO01000002.1"/>
</dbReference>
<reference evidence="2 3" key="1">
    <citation type="submission" date="2015-05" db="EMBL/GenBank/DDBJ databases">
        <title>Genome sequence of Mycobacterium heraklionense Davo strain.</title>
        <authorList>
            <person name="Greninger A.L."/>
            <person name="Cunningham G."/>
            <person name="Miller S."/>
        </authorList>
    </citation>
    <scope>NUCLEOTIDE SEQUENCE [LARGE SCALE GENOMIC DNA]</scope>
    <source>
        <strain evidence="2 3">Davo</strain>
    </source>
</reference>
<dbReference type="EMBL" id="LDPO01000002">
    <property type="protein sequence ID" value="KLO30944.1"/>
    <property type="molecule type" value="Genomic_DNA"/>
</dbReference>